<accession>A0A8J2S7I9</accession>
<evidence type="ECO:0000256" key="1">
    <source>
        <dbReference type="SAM" id="SignalP"/>
    </source>
</evidence>
<keyword evidence="3" id="KW-1185">Reference proteome</keyword>
<dbReference type="Proteomes" id="UP000789595">
    <property type="component" value="Unassembled WGS sequence"/>
</dbReference>
<gene>
    <name evidence="2" type="ORF">PECAL_1P34530</name>
</gene>
<proteinExistence type="predicted"/>
<name>A0A8J2S7I9_9STRA</name>
<feature type="chain" id="PRO_5035149017" description="Core-binding (CB) domain-containing protein" evidence="1">
    <location>
        <begin position="22"/>
        <end position="1082"/>
    </location>
</feature>
<evidence type="ECO:0008006" key="4">
    <source>
        <dbReference type="Google" id="ProtNLM"/>
    </source>
</evidence>
<evidence type="ECO:0000313" key="3">
    <source>
        <dbReference type="Proteomes" id="UP000789595"/>
    </source>
</evidence>
<organism evidence="2 3">
    <name type="scientific">Pelagomonas calceolata</name>
    <dbReference type="NCBI Taxonomy" id="35677"/>
    <lineage>
        <taxon>Eukaryota</taxon>
        <taxon>Sar</taxon>
        <taxon>Stramenopiles</taxon>
        <taxon>Ochrophyta</taxon>
        <taxon>Pelagophyceae</taxon>
        <taxon>Pelagomonadales</taxon>
        <taxon>Pelagomonadaceae</taxon>
        <taxon>Pelagomonas</taxon>
    </lineage>
</organism>
<sequence>MPKTTWMLVCHILAITKVSLVKRPLLLASTAARQRLVGSYLRGQHRSRLRLLSTPRARGALPRHALRACRRAAGPSKMGAAITRVTTPDVEDLEIISGSPVWRTEESVSDEYSVESISREYSVWTTLSVNNRRHRLRRHRLSFAEREGGREGLRALLAGETRFDDKILKRIFKYLTHPHMPAKKTAEPWYVAMYRKVRRLRSLWGHERASLIDPDHEALREKGNEYPNLPPAVNSKIKVNTYLGNDKTRPSEWFDAVVLRCTRRGALDSELEVRLVFHDSLDRLRWPDEKADIKVVKAAAWDPEELKKWHEVSMNSDYQRIAVACGKAFEDVFYEPLLWEAFDAYTGRQKERLVEQLGEEDAMRQLVANGQIFRRRYANLSVIHRPNEEGGKLIHAIRKLANVKLSQWPLPVHEDSESRSLIQPFDPFAWRPDGVRMPGWPLRTYVDMCTIPFLGRDVLPLTEWNTAFGSAPDETQLAHNGPRISHSFAMHCEIWDRLLDDPSIDERVRKCFRALPEGPAKELVRIALTLRSGTAESVGWCTCITGFKFAQFLAIEHYGVDVMDLRDALFWLDRMFGSTEVTCGEQGFVSTALEWYSFESRVVSIKNLYFDKECEQHLVADSPRKVASGVKIYEKRGDSVCCYECTGDLRHHSACESIWEYMVVLPVPSWAIEPNVGLASALGPPENNFTERLKRFGLDRSISVWPGDTCRNAFEKLRKRMGDRAYEKSESFFVVARHIISGQAGRRGVVIFNREKVVFASLSGPRDLYAFEYKLHLISKECLNRVRLAADGTPHWRYNRAVTGYQHVVYPFADWGTSRGVAALNWLAPCFATPHLRMLRVALDATNATVPPAFPEAGNYLTAERFMNQAFDYCTFEEAYRKMNSQRKKKKGGGGDWNIPHGLARPLHLGAPTPRELAEGAVIELAEDAALADLTETELRRVMARRGVGPPDDEGDDDAKIADASREAVQKLAAQWQKMVARTHTHPGAVACYSTKALPKELAHDFLDRAIEKLRTDSSATAQNRRNNAWRSLANVIGFAVNNKTDPRPGWKQDREAVSAALKDVTAADFLATEPMAEELES</sequence>
<reference evidence="2" key="1">
    <citation type="submission" date="2021-11" db="EMBL/GenBank/DDBJ databases">
        <authorList>
            <consortium name="Genoscope - CEA"/>
            <person name="William W."/>
        </authorList>
    </citation>
    <scope>NUCLEOTIDE SEQUENCE</scope>
</reference>
<evidence type="ECO:0000313" key="2">
    <source>
        <dbReference type="EMBL" id="CAH0366938.1"/>
    </source>
</evidence>
<comment type="caution">
    <text evidence="2">The sequence shown here is derived from an EMBL/GenBank/DDBJ whole genome shotgun (WGS) entry which is preliminary data.</text>
</comment>
<dbReference type="AlphaFoldDB" id="A0A8J2S7I9"/>
<dbReference type="EMBL" id="CAKKNE010000001">
    <property type="protein sequence ID" value="CAH0366938.1"/>
    <property type="molecule type" value="Genomic_DNA"/>
</dbReference>
<protein>
    <recommendedName>
        <fullName evidence="4">Core-binding (CB) domain-containing protein</fullName>
    </recommendedName>
</protein>
<keyword evidence="1" id="KW-0732">Signal</keyword>
<feature type="signal peptide" evidence="1">
    <location>
        <begin position="1"/>
        <end position="21"/>
    </location>
</feature>